<dbReference type="STRING" id="1041930.Mtc_0601"/>
<dbReference type="GeneID" id="11970491"/>
<organism evidence="1 2">
    <name type="scientific">Methanocella conradii (strain DSM 24694 / JCM 17849 / CGMCC 1.5162 / HZ254)</name>
    <dbReference type="NCBI Taxonomy" id="1041930"/>
    <lineage>
        <taxon>Archaea</taxon>
        <taxon>Methanobacteriati</taxon>
        <taxon>Methanobacteriota</taxon>
        <taxon>Stenosarchaea group</taxon>
        <taxon>Methanomicrobia</taxon>
        <taxon>Methanocellales</taxon>
        <taxon>Methanocellaceae</taxon>
        <taxon>Methanocella</taxon>
    </lineage>
</organism>
<dbReference type="RefSeq" id="WP_014405204.1">
    <property type="nucleotide sequence ID" value="NC_017034.1"/>
</dbReference>
<dbReference type="HOGENOM" id="CLU_1736411_0_0_2"/>
<reference evidence="1 2" key="1">
    <citation type="journal article" date="2012" name="J. Bacteriol.">
        <title>Complete genome sequence of a thermophilic methanogen, Methanocella conradii HZ254, isolated from Chinese rice field soil.</title>
        <authorList>
            <person name="Lu Z."/>
            <person name="Lu Y."/>
        </authorList>
    </citation>
    <scope>NUCLEOTIDE SEQUENCE [LARGE SCALE GENOMIC DNA]</scope>
    <source>
        <strain evidence="2">DSM 24694 / JCM 17849 / CGMCC 1.5162 / HZ254</strain>
    </source>
</reference>
<protein>
    <submittedName>
        <fullName evidence="1">Uncharacterized protein</fullName>
    </submittedName>
</protein>
<accession>H8I5P6</accession>
<dbReference type="KEGG" id="mez:Mtc_0601"/>
<dbReference type="AlphaFoldDB" id="H8I5P6"/>
<proteinExistence type="predicted"/>
<keyword evidence="2" id="KW-1185">Reference proteome</keyword>
<dbReference type="Proteomes" id="UP000005233">
    <property type="component" value="Chromosome"/>
</dbReference>
<dbReference type="OrthoDB" id="386889at2157"/>
<gene>
    <name evidence="1" type="ordered locus">Mtc_0601</name>
</gene>
<evidence type="ECO:0000313" key="2">
    <source>
        <dbReference type="Proteomes" id="UP000005233"/>
    </source>
</evidence>
<dbReference type="eggNOG" id="arCOG13207">
    <property type="taxonomic scope" value="Archaea"/>
</dbReference>
<evidence type="ECO:0000313" key="1">
    <source>
        <dbReference type="EMBL" id="AFC99365.1"/>
    </source>
</evidence>
<dbReference type="EMBL" id="CP003243">
    <property type="protein sequence ID" value="AFC99365.1"/>
    <property type="molecule type" value="Genomic_DNA"/>
</dbReference>
<name>H8I5P6_METCZ</name>
<sequence length="150" mass="15311">MNVKSLAISLLFGAFILNAALLTAGAQDCVNQPYSADQPYSLMPQAGMPLMEAASEPFLGAPVAAPVVPGPISGVAACGPYTSGFVYSAQRSAAFGPFTPPVAEASERFYQMPGLTPFGPYPGAGYALAGGVGFDPATGYYGPYGAYEPL</sequence>